<evidence type="ECO:0000313" key="8">
    <source>
        <dbReference type="Proteomes" id="UP000253094"/>
    </source>
</evidence>
<dbReference type="EMBL" id="QOIL01000014">
    <property type="protein sequence ID" value="RCG28311.1"/>
    <property type="molecule type" value="Genomic_DNA"/>
</dbReference>
<reference evidence="7 8" key="1">
    <citation type="submission" date="2018-06" db="EMBL/GenBank/DDBJ databases">
        <title>Sphaerisporangium craniellae sp. nov., isolated from a marine sponge in the South China Sea.</title>
        <authorList>
            <person name="Li L."/>
        </authorList>
    </citation>
    <scope>NUCLEOTIDE SEQUENCE [LARGE SCALE GENOMIC DNA]</scope>
    <source>
        <strain evidence="7 8">CCTCC AA 208026</strain>
    </source>
</reference>
<dbReference type="InterPro" id="IPR011701">
    <property type="entry name" value="MFS"/>
</dbReference>
<feature type="transmembrane region" description="Helical" evidence="5">
    <location>
        <begin position="185"/>
        <end position="206"/>
    </location>
</feature>
<dbReference type="Proteomes" id="UP000253094">
    <property type="component" value="Unassembled WGS sequence"/>
</dbReference>
<sequence length="504" mass="50950">MRACDRYGASEGPYVSASPTAAGPAAPAGKSGLVVAVLALCGIVVSLMQTLVVPLIPDLPRLLDTSASDASWVITSTLLAAAVCNPVSGRLGDLYGKRRVMLVSLGLMAVGSVVCALSDGLVPVVAGRVLQGCAIGVIPLGISIMRDELPPERLGSAMALMSATLGVGGAIGLPLAAFIAEHASWHALFWMSAAISVLDLLLVAFVVPESPLRAPGRFDVPGAIGLTAGLLCLLLAISKGGDWGWGSGLTLGLFAAAVVILLAWGFMELRVRDPLVDLRTTARRQVLLTNLASIVVGFAMFGMSLVLPTLLQSPRASGYGLELSLFQAGLCLAPGGLVMMLLSPLSARVSRLWGPKIALMLGALVIAAGYAATLGLMSSAWEVVLASSIIAAGVGLAYSAMPALIMTAVPPSETAAANGLNALMRSIGTSTASAVISVVLAHMTVSLGVFTLPSLRGLQVAIIIAACVAALGVLIVNFIPGRAVGTAGGALPGDVAARTGTRGA</sequence>
<accession>A0A367FDE8</accession>
<dbReference type="Gene3D" id="1.20.1720.10">
    <property type="entry name" value="Multidrug resistance protein D"/>
    <property type="match status" value="1"/>
</dbReference>
<dbReference type="Pfam" id="PF07690">
    <property type="entry name" value="MFS_1"/>
    <property type="match status" value="1"/>
</dbReference>
<feature type="transmembrane region" description="Helical" evidence="5">
    <location>
        <begin position="287"/>
        <end position="311"/>
    </location>
</feature>
<feature type="transmembrane region" description="Helical" evidence="5">
    <location>
        <begin position="383"/>
        <end position="409"/>
    </location>
</feature>
<feature type="transmembrane region" description="Helical" evidence="5">
    <location>
        <begin position="323"/>
        <end position="345"/>
    </location>
</feature>
<name>A0A367FDE8_9ACTN</name>
<dbReference type="SUPFAM" id="SSF103473">
    <property type="entry name" value="MFS general substrate transporter"/>
    <property type="match status" value="1"/>
</dbReference>
<proteinExistence type="predicted"/>
<evidence type="ECO:0000313" key="7">
    <source>
        <dbReference type="EMBL" id="RCG28311.1"/>
    </source>
</evidence>
<keyword evidence="4 5" id="KW-0472">Membrane</keyword>
<feature type="transmembrane region" description="Helical" evidence="5">
    <location>
        <begin position="243"/>
        <end position="266"/>
    </location>
</feature>
<feature type="transmembrane region" description="Helical" evidence="5">
    <location>
        <begin position="157"/>
        <end position="179"/>
    </location>
</feature>
<evidence type="ECO:0000256" key="2">
    <source>
        <dbReference type="ARBA" id="ARBA00022692"/>
    </source>
</evidence>
<evidence type="ECO:0000259" key="6">
    <source>
        <dbReference type="PROSITE" id="PS50850"/>
    </source>
</evidence>
<protein>
    <submittedName>
        <fullName evidence="7">MFS transporter</fullName>
    </submittedName>
</protein>
<evidence type="ECO:0000256" key="3">
    <source>
        <dbReference type="ARBA" id="ARBA00022989"/>
    </source>
</evidence>
<keyword evidence="8" id="KW-1185">Reference proteome</keyword>
<feature type="transmembrane region" description="Helical" evidence="5">
    <location>
        <begin position="69"/>
        <end position="88"/>
    </location>
</feature>
<feature type="transmembrane region" description="Helical" evidence="5">
    <location>
        <begin position="100"/>
        <end position="119"/>
    </location>
</feature>
<dbReference type="PANTHER" id="PTHR23501:SF197">
    <property type="entry name" value="COMD"/>
    <property type="match status" value="1"/>
</dbReference>
<dbReference type="CDD" id="cd17504">
    <property type="entry name" value="MFS_MMR_MDR_like"/>
    <property type="match status" value="1"/>
</dbReference>
<comment type="subcellular location">
    <subcellularLocation>
        <location evidence="1">Cell membrane</location>
        <topology evidence="1">Multi-pass membrane protein</topology>
    </subcellularLocation>
</comment>
<dbReference type="OrthoDB" id="4484751at2"/>
<dbReference type="Gene3D" id="1.20.1250.20">
    <property type="entry name" value="MFS general substrate transporter like domains"/>
    <property type="match status" value="1"/>
</dbReference>
<feature type="transmembrane region" description="Helical" evidence="5">
    <location>
        <begin position="458"/>
        <end position="479"/>
    </location>
</feature>
<gene>
    <name evidence="7" type="ORF">DQ384_24650</name>
</gene>
<evidence type="ECO:0000256" key="4">
    <source>
        <dbReference type="ARBA" id="ARBA00023136"/>
    </source>
</evidence>
<keyword evidence="3 5" id="KW-1133">Transmembrane helix</keyword>
<feature type="transmembrane region" description="Helical" evidence="5">
    <location>
        <begin position="33"/>
        <end position="57"/>
    </location>
</feature>
<dbReference type="GO" id="GO:0005886">
    <property type="term" value="C:plasma membrane"/>
    <property type="evidence" value="ECO:0007669"/>
    <property type="project" value="UniProtKB-SubCell"/>
</dbReference>
<evidence type="ECO:0000256" key="1">
    <source>
        <dbReference type="ARBA" id="ARBA00004651"/>
    </source>
</evidence>
<dbReference type="AlphaFoldDB" id="A0A367FDE8"/>
<feature type="transmembrane region" description="Helical" evidence="5">
    <location>
        <begin position="218"/>
        <end position="237"/>
    </location>
</feature>
<feature type="transmembrane region" description="Helical" evidence="5">
    <location>
        <begin position="357"/>
        <end position="377"/>
    </location>
</feature>
<dbReference type="InterPro" id="IPR020846">
    <property type="entry name" value="MFS_dom"/>
</dbReference>
<keyword evidence="2 5" id="KW-0812">Transmembrane</keyword>
<dbReference type="GO" id="GO:0022857">
    <property type="term" value="F:transmembrane transporter activity"/>
    <property type="evidence" value="ECO:0007669"/>
    <property type="project" value="InterPro"/>
</dbReference>
<organism evidence="7 8">
    <name type="scientific">Sphaerisporangium album</name>
    <dbReference type="NCBI Taxonomy" id="509200"/>
    <lineage>
        <taxon>Bacteria</taxon>
        <taxon>Bacillati</taxon>
        <taxon>Actinomycetota</taxon>
        <taxon>Actinomycetes</taxon>
        <taxon>Streptosporangiales</taxon>
        <taxon>Streptosporangiaceae</taxon>
        <taxon>Sphaerisporangium</taxon>
    </lineage>
</organism>
<feature type="transmembrane region" description="Helical" evidence="5">
    <location>
        <begin position="430"/>
        <end position="452"/>
    </location>
</feature>
<dbReference type="PROSITE" id="PS50850">
    <property type="entry name" value="MFS"/>
    <property type="match status" value="1"/>
</dbReference>
<feature type="domain" description="Major facilitator superfamily (MFS) profile" evidence="6">
    <location>
        <begin position="34"/>
        <end position="484"/>
    </location>
</feature>
<comment type="caution">
    <text evidence="7">The sequence shown here is derived from an EMBL/GenBank/DDBJ whole genome shotgun (WGS) entry which is preliminary data.</text>
</comment>
<evidence type="ECO:0000256" key="5">
    <source>
        <dbReference type="SAM" id="Phobius"/>
    </source>
</evidence>
<dbReference type="PANTHER" id="PTHR23501">
    <property type="entry name" value="MAJOR FACILITATOR SUPERFAMILY"/>
    <property type="match status" value="1"/>
</dbReference>
<feature type="transmembrane region" description="Helical" evidence="5">
    <location>
        <begin position="125"/>
        <end position="145"/>
    </location>
</feature>
<dbReference type="InterPro" id="IPR036259">
    <property type="entry name" value="MFS_trans_sf"/>
</dbReference>